<dbReference type="AlphaFoldDB" id="A0A151PAQ6"/>
<reference evidence="1 2" key="1">
    <citation type="journal article" date="2012" name="Genome Biol.">
        <title>Sequencing three crocodilian genomes to illuminate the evolution of archosaurs and amniotes.</title>
        <authorList>
            <person name="St John J.A."/>
            <person name="Braun E.L."/>
            <person name="Isberg S.R."/>
            <person name="Miles L.G."/>
            <person name="Chong A.Y."/>
            <person name="Gongora J."/>
            <person name="Dalzell P."/>
            <person name="Moran C."/>
            <person name="Bed'hom B."/>
            <person name="Abzhanov A."/>
            <person name="Burgess S.C."/>
            <person name="Cooksey A.M."/>
            <person name="Castoe T.A."/>
            <person name="Crawford N.G."/>
            <person name="Densmore L.D."/>
            <person name="Drew J.C."/>
            <person name="Edwards S.V."/>
            <person name="Faircloth B.C."/>
            <person name="Fujita M.K."/>
            <person name="Greenwold M.J."/>
            <person name="Hoffmann F.G."/>
            <person name="Howard J.M."/>
            <person name="Iguchi T."/>
            <person name="Janes D.E."/>
            <person name="Khan S.Y."/>
            <person name="Kohno S."/>
            <person name="de Koning A.J."/>
            <person name="Lance S.L."/>
            <person name="McCarthy F.M."/>
            <person name="McCormack J.E."/>
            <person name="Merchant M.E."/>
            <person name="Peterson D.G."/>
            <person name="Pollock D.D."/>
            <person name="Pourmand N."/>
            <person name="Raney B.J."/>
            <person name="Roessler K.A."/>
            <person name="Sanford J.R."/>
            <person name="Sawyer R.H."/>
            <person name="Schmidt C.J."/>
            <person name="Triplett E.W."/>
            <person name="Tuberville T.D."/>
            <person name="Venegas-Anaya M."/>
            <person name="Howard J.T."/>
            <person name="Jarvis E.D."/>
            <person name="Guillette L.J.Jr."/>
            <person name="Glenn T.C."/>
            <person name="Green R.E."/>
            <person name="Ray D.A."/>
        </authorList>
    </citation>
    <scope>NUCLEOTIDE SEQUENCE [LARGE SCALE GENOMIC DNA]</scope>
    <source>
        <strain evidence="1">KSC_2009_1</strain>
    </source>
</reference>
<name>A0A151PAQ6_ALLMI</name>
<keyword evidence="2" id="KW-1185">Reference proteome</keyword>
<evidence type="ECO:0000313" key="1">
    <source>
        <dbReference type="EMBL" id="KYO46044.1"/>
    </source>
</evidence>
<dbReference type="Proteomes" id="UP000050525">
    <property type="component" value="Unassembled WGS sequence"/>
</dbReference>
<accession>A0A151PAQ6</accession>
<protein>
    <submittedName>
        <fullName evidence="1">Uncharacterized protein</fullName>
    </submittedName>
</protein>
<sequence>MSAAPPRTTCLTQLRDCSAHQQLTLPTLPLERQVRIRSLKLHQECTLNLLCSFIKNYASFLCLQFRSMDRSASLDIEELKNGG</sequence>
<gene>
    <name evidence="1" type="ORF">Y1Q_0021626</name>
</gene>
<organism evidence="1 2">
    <name type="scientific">Alligator mississippiensis</name>
    <name type="common">American alligator</name>
    <dbReference type="NCBI Taxonomy" id="8496"/>
    <lineage>
        <taxon>Eukaryota</taxon>
        <taxon>Metazoa</taxon>
        <taxon>Chordata</taxon>
        <taxon>Craniata</taxon>
        <taxon>Vertebrata</taxon>
        <taxon>Euteleostomi</taxon>
        <taxon>Archelosauria</taxon>
        <taxon>Archosauria</taxon>
        <taxon>Crocodylia</taxon>
        <taxon>Alligatoridae</taxon>
        <taxon>Alligatorinae</taxon>
        <taxon>Alligator</taxon>
    </lineage>
</organism>
<evidence type="ECO:0000313" key="2">
    <source>
        <dbReference type="Proteomes" id="UP000050525"/>
    </source>
</evidence>
<proteinExistence type="predicted"/>
<comment type="caution">
    <text evidence="1">The sequence shown here is derived from an EMBL/GenBank/DDBJ whole genome shotgun (WGS) entry which is preliminary data.</text>
</comment>
<dbReference type="EMBL" id="AKHW03000533">
    <property type="protein sequence ID" value="KYO46044.1"/>
    <property type="molecule type" value="Genomic_DNA"/>
</dbReference>